<dbReference type="OrthoDB" id="2399539at2759"/>
<evidence type="ECO:0000256" key="2">
    <source>
        <dbReference type="ARBA" id="ARBA00022723"/>
    </source>
</evidence>
<keyword evidence="4" id="KW-0805">Transcription regulation</keyword>
<protein>
    <recommendedName>
        <fullName evidence="8">Xylanolytic transcriptional activator regulatory domain-containing protein</fullName>
    </recommendedName>
</protein>
<dbReference type="GO" id="GO:0006351">
    <property type="term" value="P:DNA-templated transcription"/>
    <property type="evidence" value="ECO:0007669"/>
    <property type="project" value="InterPro"/>
</dbReference>
<dbReference type="PANTHER" id="PTHR47782:SF12">
    <property type="entry name" value="ZN(II)2CYS6 TRANSCRIPTION FACTOR (EUROFUNG)"/>
    <property type="match status" value="1"/>
</dbReference>
<dbReference type="GO" id="GO:0045944">
    <property type="term" value="P:positive regulation of transcription by RNA polymerase II"/>
    <property type="evidence" value="ECO:0007669"/>
    <property type="project" value="TreeGrafter"/>
</dbReference>
<feature type="domain" description="Xylanolytic transcriptional activator regulatory" evidence="8">
    <location>
        <begin position="35"/>
        <end position="108"/>
    </location>
</feature>
<reference evidence="9 10" key="1">
    <citation type="submission" date="2016-04" db="EMBL/GenBank/DDBJ databases">
        <title>A degradative enzymes factory behind the ericoid mycorrhizal symbiosis.</title>
        <authorList>
            <consortium name="DOE Joint Genome Institute"/>
            <person name="Martino E."/>
            <person name="Morin E."/>
            <person name="Grelet G."/>
            <person name="Kuo A."/>
            <person name="Kohler A."/>
            <person name="Daghino S."/>
            <person name="Barry K."/>
            <person name="Choi C."/>
            <person name="Cichocki N."/>
            <person name="Clum A."/>
            <person name="Copeland A."/>
            <person name="Hainaut M."/>
            <person name="Haridas S."/>
            <person name="Labutti K."/>
            <person name="Lindquist E."/>
            <person name="Lipzen A."/>
            <person name="Khouja H.-R."/>
            <person name="Murat C."/>
            <person name="Ohm R."/>
            <person name="Olson A."/>
            <person name="Spatafora J."/>
            <person name="Veneault-Fourrey C."/>
            <person name="Henrissat B."/>
            <person name="Grigoriev I."/>
            <person name="Martin F."/>
            <person name="Perotto S."/>
        </authorList>
    </citation>
    <scope>NUCLEOTIDE SEQUENCE [LARGE SCALE GENOMIC DNA]</scope>
    <source>
        <strain evidence="9 10">E</strain>
    </source>
</reference>
<dbReference type="CDD" id="cd12148">
    <property type="entry name" value="fungal_TF_MHR"/>
    <property type="match status" value="1"/>
</dbReference>
<keyword evidence="6" id="KW-0804">Transcription</keyword>
<dbReference type="GeneID" id="36582807"/>
<proteinExistence type="predicted"/>
<dbReference type="PANTHER" id="PTHR47782">
    <property type="entry name" value="ZN(II)2CYS6 TRANSCRIPTION FACTOR (EUROFUNG)-RELATED"/>
    <property type="match status" value="1"/>
</dbReference>
<evidence type="ECO:0000313" key="9">
    <source>
        <dbReference type="EMBL" id="PMD60531.1"/>
    </source>
</evidence>
<keyword evidence="7" id="KW-0539">Nucleus</keyword>
<dbReference type="RefSeq" id="XP_024737435.1">
    <property type="nucleotide sequence ID" value="XM_024874727.1"/>
</dbReference>
<evidence type="ECO:0000256" key="7">
    <source>
        <dbReference type="ARBA" id="ARBA00023242"/>
    </source>
</evidence>
<dbReference type="GO" id="GO:0005634">
    <property type="term" value="C:nucleus"/>
    <property type="evidence" value="ECO:0007669"/>
    <property type="project" value="UniProtKB-SubCell"/>
</dbReference>
<dbReference type="EMBL" id="KZ613790">
    <property type="protein sequence ID" value="PMD60531.1"/>
    <property type="molecule type" value="Genomic_DNA"/>
</dbReference>
<dbReference type="Pfam" id="PF04082">
    <property type="entry name" value="Fungal_trans"/>
    <property type="match status" value="1"/>
</dbReference>
<dbReference type="SMART" id="SM00906">
    <property type="entry name" value="Fungal_trans"/>
    <property type="match status" value="1"/>
</dbReference>
<keyword evidence="2" id="KW-0479">Metal-binding</keyword>
<gene>
    <name evidence="9" type="ORF">K444DRAFT_528507</name>
</gene>
<sequence length="448" mass="51166">MQYLDEMLQYHDIRSIQILILLAIYSLRAPKGPGAWTYIGLAMRTCIDLGLHRKTPVKKYPLLDVEMRKRIFWTCYCLDRQISIILGRPFAISDRDIDAELPLDIDESIQDVAAFEAALSNVQSTPADETPTISTSLSCFIHICRLRRIESQIQQSIYRVDNSTNATEFEVESFIRQLEQWKDKIPRDARRHNADKATTTTDTKLIDGYGYYMVYYYKCMSFLLHPLLSTKDTNLRFLKLCAEACGDVCQTYKKLHQSIPVGFSLMALHSVFLAGLTLVYCTWISPQEVFSIKTSNNMNACSIVLYIITERWPGAKKYRDTYEAVKQSLLESVEENKYEPRRAIKRLYPDLLPSMTSNEEGSSEVTQIVADMAGEQMLFEDFAGPVQSPGQPSLANTFSIVPPLAQDYSMPIDFQQQSAFDESLFTFDNLDIINGFDIGDFDMSRTPL</sequence>
<evidence type="ECO:0000259" key="8">
    <source>
        <dbReference type="SMART" id="SM00906"/>
    </source>
</evidence>
<evidence type="ECO:0000256" key="3">
    <source>
        <dbReference type="ARBA" id="ARBA00022833"/>
    </source>
</evidence>
<dbReference type="Proteomes" id="UP000235371">
    <property type="component" value="Unassembled WGS sequence"/>
</dbReference>
<keyword evidence="5" id="KW-0238">DNA-binding</keyword>
<evidence type="ECO:0000256" key="4">
    <source>
        <dbReference type="ARBA" id="ARBA00023015"/>
    </source>
</evidence>
<accession>A0A2J6TBX7</accession>
<dbReference type="InParanoid" id="A0A2J6TBX7"/>
<dbReference type="GO" id="GO:0008270">
    <property type="term" value="F:zinc ion binding"/>
    <property type="evidence" value="ECO:0007669"/>
    <property type="project" value="InterPro"/>
</dbReference>
<dbReference type="AlphaFoldDB" id="A0A2J6TBX7"/>
<keyword evidence="3" id="KW-0862">Zinc</keyword>
<dbReference type="InterPro" id="IPR007219">
    <property type="entry name" value="XnlR_reg_dom"/>
</dbReference>
<organism evidence="9 10">
    <name type="scientific">Hyaloscypha bicolor E</name>
    <dbReference type="NCBI Taxonomy" id="1095630"/>
    <lineage>
        <taxon>Eukaryota</taxon>
        <taxon>Fungi</taxon>
        <taxon>Dikarya</taxon>
        <taxon>Ascomycota</taxon>
        <taxon>Pezizomycotina</taxon>
        <taxon>Leotiomycetes</taxon>
        <taxon>Helotiales</taxon>
        <taxon>Hyaloscyphaceae</taxon>
        <taxon>Hyaloscypha</taxon>
        <taxon>Hyaloscypha bicolor</taxon>
    </lineage>
</organism>
<dbReference type="InterPro" id="IPR052202">
    <property type="entry name" value="Yeast_MetPath_Reg"/>
</dbReference>
<dbReference type="GO" id="GO:0043565">
    <property type="term" value="F:sequence-specific DNA binding"/>
    <property type="evidence" value="ECO:0007669"/>
    <property type="project" value="TreeGrafter"/>
</dbReference>
<evidence type="ECO:0000256" key="5">
    <source>
        <dbReference type="ARBA" id="ARBA00023125"/>
    </source>
</evidence>
<evidence type="ECO:0000256" key="1">
    <source>
        <dbReference type="ARBA" id="ARBA00004123"/>
    </source>
</evidence>
<comment type="subcellular location">
    <subcellularLocation>
        <location evidence="1">Nucleus</location>
    </subcellularLocation>
</comment>
<keyword evidence="10" id="KW-1185">Reference proteome</keyword>
<name>A0A2J6TBX7_9HELO</name>
<evidence type="ECO:0000256" key="6">
    <source>
        <dbReference type="ARBA" id="ARBA00023163"/>
    </source>
</evidence>
<evidence type="ECO:0000313" key="10">
    <source>
        <dbReference type="Proteomes" id="UP000235371"/>
    </source>
</evidence>
<dbReference type="GO" id="GO:0000981">
    <property type="term" value="F:DNA-binding transcription factor activity, RNA polymerase II-specific"/>
    <property type="evidence" value="ECO:0007669"/>
    <property type="project" value="TreeGrafter"/>
</dbReference>